<protein>
    <submittedName>
        <fullName evidence="3">DUF5686 and carboxypeptidase regulatory-like domain-containing protein</fullName>
    </submittedName>
</protein>
<proteinExistence type="predicted"/>
<comment type="caution">
    <text evidence="3">The sequence shown here is derived from an EMBL/GenBank/DDBJ whole genome shotgun (WGS) entry which is preliminary data.</text>
</comment>
<reference evidence="3" key="1">
    <citation type="submission" date="2022-01" db="EMBL/GenBank/DDBJ databases">
        <title>Novel species in genus Dyadobacter.</title>
        <authorList>
            <person name="Ma C."/>
        </authorList>
    </citation>
    <scope>NUCLEOTIDE SEQUENCE</scope>
    <source>
        <strain evidence="3">CY357</strain>
    </source>
</reference>
<evidence type="ECO:0000313" key="4">
    <source>
        <dbReference type="Proteomes" id="UP001139411"/>
    </source>
</evidence>
<keyword evidence="3" id="KW-0121">Carboxypeptidase</keyword>
<dbReference type="Proteomes" id="UP001139411">
    <property type="component" value="Unassembled WGS sequence"/>
</dbReference>
<feature type="chain" id="PRO_5040909359" evidence="2">
    <location>
        <begin position="22"/>
        <end position="930"/>
    </location>
</feature>
<dbReference type="Pfam" id="PF18939">
    <property type="entry name" value="DUF5686"/>
    <property type="match status" value="1"/>
</dbReference>
<dbReference type="Gene3D" id="2.60.40.1120">
    <property type="entry name" value="Carboxypeptidase-like, regulatory domain"/>
    <property type="match status" value="1"/>
</dbReference>
<accession>A0A9X1TWQ8</accession>
<gene>
    <name evidence="3" type="ORF">L0661_25195</name>
</gene>
<dbReference type="RefSeq" id="WP_235179745.1">
    <property type="nucleotide sequence ID" value="NZ_JAKFFV010000024.1"/>
</dbReference>
<dbReference type="Pfam" id="PF13715">
    <property type="entry name" value="CarbopepD_reg_2"/>
    <property type="match status" value="1"/>
</dbReference>
<keyword evidence="3" id="KW-0378">Hydrolase</keyword>
<name>A0A9X1TWQ8_9BACT</name>
<dbReference type="EMBL" id="JAKFFV010000024">
    <property type="protein sequence ID" value="MCF2501638.1"/>
    <property type="molecule type" value="Genomic_DNA"/>
</dbReference>
<evidence type="ECO:0000256" key="1">
    <source>
        <dbReference type="SAM" id="Coils"/>
    </source>
</evidence>
<dbReference type="InterPro" id="IPR043741">
    <property type="entry name" value="DUF5686"/>
</dbReference>
<feature type="coiled-coil region" evidence="1">
    <location>
        <begin position="387"/>
        <end position="414"/>
    </location>
</feature>
<evidence type="ECO:0000256" key="2">
    <source>
        <dbReference type="SAM" id="SignalP"/>
    </source>
</evidence>
<keyword evidence="1" id="KW-0175">Coiled coil</keyword>
<dbReference type="SUPFAM" id="SSF49464">
    <property type="entry name" value="Carboxypeptidase regulatory domain-like"/>
    <property type="match status" value="1"/>
</dbReference>
<dbReference type="GO" id="GO:0004180">
    <property type="term" value="F:carboxypeptidase activity"/>
    <property type="evidence" value="ECO:0007669"/>
    <property type="project" value="UniProtKB-KW"/>
</dbReference>
<keyword evidence="3" id="KW-0645">Protease</keyword>
<organism evidence="3 4">
    <name type="scientific">Dyadobacter chenhuakuii</name>
    <dbReference type="NCBI Taxonomy" id="2909339"/>
    <lineage>
        <taxon>Bacteria</taxon>
        <taxon>Pseudomonadati</taxon>
        <taxon>Bacteroidota</taxon>
        <taxon>Cytophagia</taxon>
        <taxon>Cytophagales</taxon>
        <taxon>Spirosomataceae</taxon>
        <taxon>Dyadobacter</taxon>
    </lineage>
</organism>
<evidence type="ECO:0000313" key="3">
    <source>
        <dbReference type="EMBL" id="MCF2501638.1"/>
    </source>
</evidence>
<dbReference type="AlphaFoldDB" id="A0A9X1TWQ8"/>
<keyword evidence="2" id="KW-0732">Signal</keyword>
<dbReference type="InterPro" id="IPR008969">
    <property type="entry name" value="CarboxyPept-like_regulatory"/>
</dbReference>
<feature type="signal peptide" evidence="2">
    <location>
        <begin position="1"/>
        <end position="21"/>
    </location>
</feature>
<sequence length="930" mass="106567">MLQRYFTIVFLFLLIATQCFSQGPSSGGIKGIIKTRKGEPLPFAAIVVKGTSISTISNEEGRYQLDLKPGYYEVIFQYLGFKTGQKAFTVENRMETFDLSMEEQALNLGEVRIGSRDEDPAYTIMRRAIAKSRYHLLQVDSYKAKAYSKSSIVITDLPLEFLYKKELKEMEKETNFKKGVPILNESVSEVTFKQPNTYKQKVIAARNSQDKDFANPNAYLLTSFYQPEVVKAVSPLSPRAFAYYKFEYLGAFRENGIEVNKIKVTPRAYGEGVYKGTIHIIEDEWSIYSLDLTTVNTGFTIDIKQVYSPVQGVWMPVNQQFHVQGGIYGLKGKGDFVISQSFSDIKINPAFRPDIVVVDDKKQKDEAKKVKLTGREIKSQKLEEVVSKQKEFSAKNLRKLMKEYEKQDLKTKEEKGEDIDLNFTRNDTTVVDSMASMRSTAFWDSIRTVPLTTAEVKSYTRLDSIVVMTKGTEEQKDSLKVAKSDTSKNNKKGGGLGFVGDIFTGHSFRLGKKSPWRLDYVTPLLGAQVNTVEGLVLNGGGFKLRYKGGDPKKNQEVVQIGSDGVKRFSVRQGQELSINALTRYSFARQKLMAFGGIDYGWKRNKLNLSGGQTVSQFNGENPMHPLLNSITTLFLEQNFIKIYEKKFVRLDFATTRENEHFELKANIEYADRSPLRNLYNTNPYRWIDWKRREFTSNHPFTLYPSGESGETSTQMTNHQALTIGITANYKPWQKYRTKNGRTTYYDDDSPKLTLNYRKGINDIFGSDVDFDLLQVGIQHGFDTGIRSKLSYKLSAGKFLNTNHVRYPDFQHFAGNRFFFQLGDPVGTFRMLDYYRYSTSDQFFEAHILSELRKFLLTQITWFRVLGIKENFMLHYLATPASNNYTELGYGLDVGIRFPFRIEVVSNFERFKYKTTVFRIGTTMNFNLGRN</sequence>